<dbReference type="EC" id="3.2.1.22" evidence="5"/>
<evidence type="ECO:0000256" key="3">
    <source>
        <dbReference type="ARBA" id="ARBA00022801"/>
    </source>
</evidence>
<accession>A0A942SV01</accession>
<keyword evidence="2" id="KW-0732">Signal</keyword>
<dbReference type="Proteomes" id="UP000677265">
    <property type="component" value="Unassembled WGS sequence"/>
</dbReference>
<dbReference type="AlphaFoldDB" id="A0A942SV01"/>
<dbReference type="SUPFAM" id="SSF51011">
    <property type="entry name" value="Glycosyl hydrolase domain"/>
    <property type="match status" value="1"/>
</dbReference>
<comment type="similarity">
    <text evidence="1 5">Belongs to the glycosyl hydrolase 27 family.</text>
</comment>
<evidence type="ECO:0000256" key="1">
    <source>
        <dbReference type="ARBA" id="ARBA00009743"/>
    </source>
</evidence>
<dbReference type="SUPFAM" id="SSF51445">
    <property type="entry name" value="(Trans)glycosidases"/>
    <property type="match status" value="1"/>
</dbReference>
<dbReference type="GO" id="GO:0004557">
    <property type="term" value="F:alpha-galactosidase activity"/>
    <property type="evidence" value="ECO:0007669"/>
    <property type="project" value="UniProtKB-EC"/>
</dbReference>
<evidence type="ECO:0000256" key="4">
    <source>
        <dbReference type="ARBA" id="ARBA00023295"/>
    </source>
</evidence>
<evidence type="ECO:0000313" key="9">
    <source>
        <dbReference type="EMBL" id="MCH6264201.1"/>
    </source>
</evidence>
<dbReference type="EMBL" id="JAGYPE020000001">
    <property type="protein sequence ID" value="MCH6264201.1"/>
    <property type="molecule type" value="Genomic_DNA"/>
</dbReference>
<dbReference type="InterPro" id="IPR036116">
    <property type="entry name" value="FN3_sf"/>
</dbReference>
<dbReference type="Gene3D" id="2.60.40.1180">
    <property type="entry name" value="Golgi alpha-mannosidase II"/>
    <property type="match status" value="1"/>
</dbReference>
<evidence type="ECO:0000256" key="6">
    <source>
        <dbReference type="SAM" id="Phobius"/>
    </source>
</evidence>
<comment type="catalytic activity">
    <reaction evidence="5">
        <text>Hydrolysis of terminal, non-reducing alpha-D-galactose residues in alpha-D-galactosides, including galactose oligosaccharides, galactomannans and galactolipids.</text>
        <dbReference type="EC" id="3.2.1.22"/>
    </reaction>
</comment>
<name>A0A942SV01_9BACI</name>
<dbReference type="InterPro" id="IPR013785">
    <property type="entry name" value="Aldolase_TIM"/>
</dbReference>
<keyword evidence="10" id="KW-1185">Reference proteome</keyword>
<dbReference type="PANTHER" id="PTHR11452:SF33">
    <property type="entry name" value="ALPHA-GALACTOSIDASE 2"/>
    <property type="match status" value="1"/>
</dbReference>
<keyword evidence="4 5" id="KW-0326">Glycosidase</keyword>
<evidence type="ECO:0000259" key="7">
    <source>
        <dbReference type="Pfam" id="PF17801"/>
    </source>
</evidence>
<keyword evidence="5" id="KW-1015">Disulfide bond</keyword>
<dbReference type="Gene3D" id="2.60.40.10">
    <property type="entry name" value="Immunoglobulins"/>
    <property type="match status" value="1"/>
</dbReference>
<dbReference type="PRINTS" id="PR00740">
    <property type="entry name" value="GLHYDRLASE27"/>
</dbReference>
<protein>
    <recommendedName>
        <fullName evidence="5">Alpha-galactosidase</fullName>
        <ecNumber evidence="5">3.2.1.22</ecNumber>
    </recommendedName>
    <alternativeName>
        <fullName evidence="5">Melibiase</fullName>
    </alternativeName>
</protein>
<dbReference type="InterPro" id="IPR041233">
    <property type="entry name" value="Melibiase_C"/>
</dbReference>
<dbReference type="PANTHER" id="PTHR11452">
    <property type="entry name" value="ALPHA-GALACTOSIDASE/ALPHA-N-ACETYLGALACTOSAMINIDASE"/>
    <property type="match status" value="1"/>
</dbReference>
<sequence length="585" mass="65509">MLKKIITTLLSFSFLLCGNFPVSIFYMEEAKASSFNSLGDRPFMGWSSWSSIRKKPTEQNIKDAADVMAAKFKSHGYQYVNLDDYYMLDWTTTVDKYGRWVVDPKKFPSGMKALGDYIHHKGLKFGLYVTLGIPQGAVDQNTPIEGTLYHAKDIVDLRKGQKVNFNFKNMYAIDFSKPGAQEYIDSWAQLFASYGVDYLKIDGVRNQDIQDVEAWAKALKKTGRPIHVELSNNLDIKHASTWKELSNGWRTDHDVEAYGKPTLTNWKKVSRRFDDAAEWHKHAGPGGWNDFDSLNVANGGKDGLTEEEKRSYVSLWAIASSQFVIGNDLTKLDDYGISLLTNDEIIGANQSGVAGKRLYKTAASQVFYQKLPDGSYNIVLFNTGPSSQNASVKWADLGVEGSAMVHDMWSHQDLSSMDSGFTTELSSHASRMVHVIPTSLSGNRYTPYDVKISSVPAAPDWVMVDRKDQNSVTITWNPVYGAESYTVYRKTINRFGFSSGYTLIAANLTEPNFEDKTATFRAGGSYSYVVTGKNAIGESAKSPKAQSDSQSFVLVAIPMMLFFTVIILLKLFSTIRDKYQLYRTA</sequence>
<dbReference type="Pfam" id="PF16499">
    <property type="entry name" value="Melibiase_2"/>
    <property type="match status" value="2"/>
</dbReference>
<proteinExistence type="inferred from homology"/>
<dbReference type="CDD" id="cd00063">
    <property type="entry name" value="FN3"/>
    <property type="match status" value="1"/>
</dbReference>
<dbReference type="EMBL" id="JAGYPE010000001">
    <property type="protein sequence ID" value="MBS4180614.1"/>
    <property type="molecule type" value="Genomic_DNA"/>
</dbReference>
<comment type="caution">
    <text evidence="8">The sequence shown here is derived from an EMBL/GenBank/DDBJ whole genome shotgun (WGS) entry which is preliminary data.</text>
</comment>
<reference evidence="8" key="1">
    <citation type="submission" date="2021-05" db="EMBL/GenBank/DDBJ databases">
        <title>Novel Bacillus species.</title>
        <authorList>
            <person name="Liu G."/>
        </authorList>
    </citation>
    <scope>NUCLEOTIDE SEQUENCE</scope>
    <source>
        <strain evidence="8 10">FJAT-50051</strain>
    </source>
</reference>
<keyword evidence="3 5" id="KW-0378">Hydrolase</keyword>
<dbReference type="Pfam" id="PF17801">
    <property type="entry name" value="Melibiase_C"/>
    <property type="match status" value="1"/>
</dbReference>
<dbReference type="InterPro" id="IPR017853">
    <property type="entry name" value="GH"/>
</dbReference>
<organism evidence="8">
    <name type="scientific">Neobacillus citreus</name>
    <dbReference type="NCBI Taxonomy" id="2833578"/>
    <lineage>
        <taxon>Bacteria</taxon>
        <taxon>Bacillati</taxon>
        <taxon>Bacillota</taxon>
        <taxon>Bacilli</taxon>
        <taxon>Bacillales</taxon>
        <taxon>Bacillaceae</taxon>
        <taxon>Neobacillus</taxon>
    </lineage>
</organism>
<evidence type="ECO:0000256" key="5">
    <source>
        <dbReference type="RuleBase" id="RU361168"/>
    </source>
</evidence>
<evidence type="ECO:0000313" key="8">
    <source>
        <dbReference type="EMBL" id="MBS4180614.1"/>
    </source>
</evidence>
<dbReference type="CDD" id="cd14792">
    <property type="entry name" value="GH27"/>
    <property type="match status" value="1"/>
</dbReference>
<gene>
    <name evidence="9" type="ORF">KHB02_001500</name>
    <name evidence="8" type="ORF">KHB02_04305</name>
</gene>
<dbReference type="InterPro" id="IPR013783">
    <property type="entry name" value="Ig-like_fold"/>
</dbReference>
<evidence type="ECO:0000313" key="10">
    <source>
        <dbReference type="Proteomes" id="UP000677265"/>
    </source>
</evidence>
<evidence type="ECO:0000256" key="2">
    <source>
        <dbReference type="ARBA" id="ARBA00022729"/>
    </source>
</evidence>
<dbReference type="InterPro" id="IPR003961">
    <property type="entry name" value="FN3_dom"/>
</dbReference>
<keyword evidence="6" id="KW-1133">Transmembrane helix</keyword>
<dbReference type="SUPFAM" id="SSF49265">
    <property type="entry name" value="Fibronectin type III"/>
    <property type="match status" value="1"/>
</dbReference>
<keyword evidence="6" id="KW-0812">Transmembrane</keyword>
<dbReference type="GO" id="GO:0005975">
    <property type="term" value="P:carbohydrate metabolic process"/>
    <property type="evidence" value="ECO:0007669"/>
    <property type="project" value="InterPro"/>
</dbReference>
<dbReference type="InterPro" id="IPR002241">
    <property type="entry name" value="Glyco_hydro_27"/>
</dbReference>
<dbReference type="InterPro" id="IPR013780">
    <property type="entry name" value="Glyco_hydro_b"/>
</dbReference>
<dbReference type="Gene3D" id="3.20.20.70">
    <property type="entry name" value="Aldolase class I"/>
    <property type="match status" value="1"/>
</dbReference>
<feature type="transmembrane region" description="Helical" evidence="6">
    <location>
        <begin position="552"/>
        <end position="573"/>
    </location>
</feature>
<feature type="domain" description="Alpha galactosidase C-terminal" evidence="7">
    <location>
        <begin position="363"/>
        <end position="433"/>
    </location>
</feature>
<dbReference type="RefSeq" id="WP_213140578.1">
    <property type="nucleotide sequence ID" value="NZ_JAGYPE020000001.1"/>
</dbReference>
<keyword evidence="6" id="KW-0472">Membrane</keyword>